<dbReference type="Proteomes" id="UP000198775">
    <property type="component" value="Unassembled WGS sequence"/>
</dbReference>
<sequence length="70" mass="7835">MFEIPVDGAIVNGVFLIAFILDVTDTDFCCVVTRMEDPRITSRGVLVVQPQHHRVSEISKLGMIEIDAFE</sequence>
<dbReference type="EMBL" id="FOCX01000080">
    <property type="protein sequence ID" value="SEP31490.1"/>
    <property type="molecule type" value="Genomic_DNA"/>
</dbReference>
<keyword evidence="2" id="KW-1185">Reference proteome</keyword>
<name>A0A1H8WUW6_9EURY</name>
<evidence type="ECO:0000313" key="1">
    <source>
        <dbReference type="EMBL" id="SEP31490.1"/>
    </source>
</evidence>
<protein>
    <submittedName>
        <fullName evidence="1">Uncharacterized protein</fullName>
    </submittedName>
</protein>
<proteinExistence type="predicted"/>
<organism evidence="1 2">
    <name type="scientific">Halorientalis persicus</name>
    <dbReference type="NCBI Taxonomy" id="1367881"/>
    <lineage>
        <taxon>Archaea</taxon>
        <taxon>Methanobacteriati</taxon>
        <taxon>Methanobacteriota</taxon>
        <taxon>Stenosarchaea group</taxon>
        <taxon>Halobacteria</taxon>
        <taxon>Halobacteriales</taxon>
        <taxon>Haloarculaceae</taxon>
        <taxon>Halorientalis</taxon>
    </lineage>
</organism>
<reference evidence="2" key="1">
    <citation type="submission" date="2016-10" db="EMBL/GenBank/DDBJ databases">
        <authorList>
            <person name="Varghese N."/>
            <person name="Submissions S."/>
        </authorList>
    </citation>
    <scope>NUCLEOTIDE SEQUENCE [LARGE SCALE GENOMIC DNA]</scope>
    <source>
        <strain evidence="2">IBRC-M 10043</strain>
    </source>
</reference>
<gene>
    <name evidence="1" type="ORF">SAMN05216388_10802</name>
</gene>
<evidence type="ECO:0000313" key="2">
    <source>
        <dbReference type="Proteomes" id="UP000198775"/>
    </source>
</evidence>
<accession>A0A1H8WUW6</accession>
<dbReference type="AlphaFoldDB" id="A0A1H8WUW6"/>